<reference evidence="2" key="1">
    <citation type="submission" date="2018-04" db="EMBL/GenBank/DDBJ databases">
        <title>Complete genome of Antarctic heterotrophic bacterium Hymenobacter nivis.</title>
        <authorList>
            <person name="Terashima M."/>
        </authorList>
    </citation>
    <scope>NUCLEOTIDE SEQUENCE [LARGE SCALE GENOMIC DNA]</scope>
    <source>
        <strain evidence="2">NBRC 111535</strain>
    </source>
</reference>
<dbReference type="OrthoDB" id="1489599at2"/>
<dbReference type="Gene3D" id="2.60.40.1120">
    <property type="entry name" value="Carboxypeptidase-like, regulatory domain"/>
    <property type="match status" value="1"/>
</dbReference>
<keyword evidence="2" id="KW-1185">Reference proteome</keyword>
<organism evidence="1 2">
    <name type="scientific">Hymenobacter nivis</name>
    <dbReference type="NCBI Taxonomy" id="1850093"/>
    <lineage>
        <taxon>Bacteria</taxon>
        <taxon>Pseudomonadati</taxon>
        <taxon>Bacteroidota</taxon>
        <taxon>Cytophagia</taxon>
        <taxon>Cytophagales</taxon>
        <taxon>Hymenobacteraceae</taxon>
        <taxon>Hymenobacter</taxon>
    </lineage>
</organism>
<dbReference type="KEGG" id="hnv:DDQ68_22095"/>
<sequence>MRGPSAIAEGPFLCRWAVPAYLAAMHCFYRLLGDLLVLLSGCPAVAQGVVTGRVVDEKGQPVPYASVALADGRTGTATNEVGEFSLRVPALPQQLVVLSIGYGRAGALATQAGALPVVIVLKASAVELPEVTVRANAEAEELVARCYAKLLRHQADAQYGRGFYRQKTRENGHYRELFDAFYDVKLTPRDMPSWVLGEARYAFVPGILSMKNFSIYTRALPVFQLPGGTSRTAQPLGANAAERFRFVLRQTLRDQGRELAVVDFGPRVAGDPVASGTLYIDPRTAALFRFERDMPTAGNFTSSNPAIQLGLCTLHTTTNFAPLDDSLSRLASTQVVSNIQMTMKGVPSETTTTSQFFLYEYGPPTPGQKYRAMPQDVNDLAEIKKRRYHPEFWRDNAVVKDSPVEAQVIQDFEGRRVFGRL</sequence>
<evidence type="ECO:0000313" key="2">
    <source>
        <dbReference type="Proteomes" id="UP000245999"/>
    </source>
</evidence>
<proteinExistence type="predicted"/>
<accession>A0A2Z3H2H9</accession>
<evidence type="ECO:0000313" key="1">
    <source>
        <dbReference type="EMBL" id="AWM35220.1"/>
    </source>
</evidence>
<protein>
    <recommendedName>
        <fullName evidence="3">Carboxypeptidase-like regulatory domain-containing protein</fullName>
    </recommendedName>
</protein>
<dbReference type="SUPFAM" id="SSF49464">
    <property type="entry name" value="Carboxypeptidase regulatory domain-like"/>
    <property type="match status" value="1"/>
</dbReference>
<evidence type="ECO:0008006" key="3">
    <source>
        <dbReference type="Google" id="ProtNLM"/>
    </source>
</evidence>
<dbReference type="AlphaFoldDB" id="A0A2Z3H2H9"/>
<dbReference type="InterPro" id="IPR008969">
    <property type="entry name" value="CarboxyPept-like_regulatory"/>
</dbReference>
<gene>
    <name evidence="1" type="ORF">DDQ68_22095</name>
</gene>
<name>A0A2Z3H2H9_9BACT</name>
<dbReference type="Pfam" id="PF13715">
    <property type="entry name" value="CarbopepD_reg_2"/>
    <property type="match status" value="1"/>
</dbReference>
<dbReference type="EMBL" id="CP029145">
    <property type="protein sequence ID" value="AWM35220.1"/>
    <property type="molecule type" value="Genomic_DNA"/>
</dbReference>
<dbReference type="Proteomes" id="UP000245999">
    <property type="component" value="Chromosome"/>
</dbReference>